<protein>
    <submittedName>
        <fullName evidence="1">RecX-like filament modulator</fullName>
    </submittedName>
</protein>
<organism evidence="1">
    <name type="scientific">Pseudomonas phage RVTF4</name>
    <dbReference type="NCBI Taxonomy" id="3236931"/>
    <lineage>
        <taxon>Viruses</taxon>
    </lineage>
</organism>
<reference evidence="1" key="1">
    <citation type="submission" date="2024-07" db="EMBL/GenBank/DDBJ databases">
        <authorList>
            <person name="Bringhurst R.M."/>
            <person name="Homer T.E."/>
        </authorList>
    </citation>
    <scope>NUCLEOTIDE SEQUENCE</scope>
</reference>
<evidence type="ECO:0000313" key="1">
    <source>
        <dbReference type="EMBL" id="XDJ14896.1"/>
    </source>
</evidence>
<accession>A0AB39CDG8</accession>
<sequence length="177" mass="20892">MQLKNPLQKWQIEKYLTDHVLVVAPTIELVHQFLKRDRIEEGIVVPLQEALQNEPLPGDIYWVQAETVQELMIKKIPGLEDADPSIFTDAHLIALIHDEFHWKAIQPGSIRWRGAEVLPKLDTLPWVNPEWEKVGRIHDWRNYVSDEFKRIWDTLDIQVRRLVYLSADQQASNEEWD</sequence>
<proteinExistence type="predicted"/>
<dbReference type="EMBL" id="PQ015378">
    <property type="protein sequence ID" value="XDJ14896.1"/>
    <property type="molecule type" value="Genomic_DNA"/>
</dbReference>
<name>A0AB39CDG8_9VIRU</name>